<comment type="caution">
    <text evidence="10">The sequence shown here is derived from an EMBL/GenBank/DDBJ whole genome shotgun (WGS) entry which is preliminary data.</text>
</comment>
<reference evidence="10 11" key="1">
    <citation type="submission" date="2024-11" db="EMBL/GenBank/DDBJ databases">
        <title>Chromosome-level genome assembly of Eucalyptus globulus Labill. provides insights into its genome evolution.</title>
        <authorList>
            <person name="Li X."/>
        </authorList>
    </citation>
    <scope>NUCLEOTIDE SEQUENCE [LARGE SCALE GENOMIC DNA]</scope>
    <source>
        <strain evidence="10">CL2024</strain>
        <tissue evidence="10">Fresh tender leaves</tissue>
    </source>
</reference>
<proteinExistence type="inferred from homology"/>
<name>A0ABD3JEQ1_EUCGL</name>
<comment type="similarity">
    <text evidence="2 8">Belongs to the glycosyl hydrolase 28 family.</text>
</comment>
<dbReference type="GO" id="GO:0016798">
    <property type="term" value="F:hydrolase activity, acting on glycosyl bonds"/>
    <property type="evidence" value="ECO:0007669"/>
    <property type="project" value="UniProtKB-KW"/>
</dbReference>
<keyword evidence="7" id="KW-0961">Cell wall biogenesis/degradation</keyword>
<dbReference type="SUPFAM" id="SSF51126">
    <property type="entry name" value="Pectin lyase-like"/>
    <property type="match status" value="1"/>
</dbReference>
<evidence type="ECO:0000256" key="1">
    <source>
        <dbReference type="ARBA" id="ARBA00004191"/>
    </source>
</evidence>
<evidence type="ECO:0000256" key="4">
    <source>
        <dbReference type="ARBA" id="ARBA00022525"/>
    </source>
</evidence>
<keyword evidence="5 8" id="KW-0378">Hydrolase</keyword>
<dbReference type="InterPro" id="IPR012334">
    <property type="entry name" value="Pectin_lyas_fold"/>
</dbReference>
<organism evidence="10 11">
    <name type="scientific">Eucalyptus globulus</name>
    <name type="common">Tasmanian blue gum</name>
    <dbReference type="NCBI Taxonomy" id="34317"/>
    <lineage>
        <taxon>Eukaryota</taxon>
        <taxon>Viridiplantae</taxon>
        <taxon>Streptophyta</taxon>
        <taxon>Embryophyta</taxon>
        <taxon>Tracheophyta</taxon>
        <taxon>Spermatophyta</taxon>
        <taxon>Magnoliopsida</taxon>
        <taxon>eudicotyledons</taxon>
        <taxon>Gunneridae</taxon>
        <taxon>Pentapetalae</taxon>
        <taxon>rosids</taxon>
        <taxon>malvids</taxon>
        <taxon>Myrtales</taxon>
        <taxon>Myrtaceae</taxon>
        <taxon>Myrtoideae</taxon>
        <taxon>Eucalypteae</taxon>
        <taxon>Eucalyptus</taxon>
    </lineage>
</organism>
<evidence type="ECO:0000256" key="9">
    <source>
        <dbReference type="SAM" id="Phobius"/>
    </source>
</evidence>
<keyword evidence="9" id="KW-0812">Transmembrane</keyword>
<evidence type="ECO:0000256" key="7">
    <source>
        <dbReference type="ARBA" id="ARBA00023316"/>
    </source>
</evidence>
<gene>
    <name evidence="10" type="ORF">ACJRO7_030274</name>
</gene>
<dbReference type="EMBL" id="JBJKBG010000008">
    <property type="protein sequence ID" value="KAL3725238.1"/>
    <property type="molecule type" value="Genomic_DNA"/>
</dbReference>
<dbReference type="Proteomes" id="UP001634007">
    <property type="component" value="Unassembled WGS sequence"/>
</dbReference>
<keyword evidence="11" id="KW-1185">Reference proteome</keyword>
<evidence type="ECO:0000256" key="6">
    <source>
        <dbReference type="ARBA" id="ARBA00023295"/>
    </source>
</evidence>
<evidence type="ECO:0000313" key="10">
    <source>
        <dbReference type="EMBL" id="KAL3725238.1"/>
    </source>
</evidence>
<dbReference type="AlphaFoldDB" id="A0ABD3JEQ1"/>
<dbReference type="PANTHER" id="PTHR31375">
    <property type="match status" value="1"/>
</dbReference>
<dbReference type="Gene3D" id="2.160.20.10">
    <property type="entry name" value="Single-stranded right-handed beta-helix, Pectin lyase-like"/>
    <property type="match status" value="1"/>
</dbReference>
<evidence type="ECO:0000256" key="2">
    <source>
        <dbReference type="ARBA" id="ARBA00008834"/>
    </source>
</evidence>
<evidence type="ECO:0000256" key="3">
    <source>
        <dbReference type="ARBA" id="ARBA00022512"/>
    </source>
</evidence>
<sequence>MVWDAACSSQVESPVLYVPSGYSFMVQSTIFTGPCQGGIVFQVNSELMPPDGPESWPKGLSRRQWLVFYQVVGMSLLVIYGLIDRKGEKWRDLPCKPHKEGNGTTLPGPCDSPIVLHELQLNSACAQKRNSPQFHFRFDNCRNVHIDSIFLSAPLGPNADGIHIENTIGVKIYNSVISNGDDCVSIGSGCYNVYVWNITCGPSHGIRQVYALRNGIMVRDSAIKSSDKGVRIKTWRGSGAVSRVTFDNIFMDNVRNPIIIDQFYCLAKECTNHTSAVLVSDVLYTNIKGTYDVHSSPMHFACSDLVPCTNITISDIELLPDRTLFVGMFMGIRRH</sequence>
<accession>A0ABD3JEQ1</accession>
<evidence type="ECO:0000313" key="11">
    <source>
        <dbReference type="Proteomes" id="UP001634007"/>
    </source>
</evidence>
<comment type="subcellular location">
    <subcellularLocation>
        <location evidence="1">Secreted</location>
        <location evidence="1">Cell wall</location>
    </subcellularLocation>
</comment>
<dbReference type="InterPro" id="IPR011050">
    <property type="entry name" value="Pectin_lyase_fold/virulence"/>
</dbReference>
<evidence type="ECO:0008006" key="12">
    <source>
        <dbReference type="Google" id="ProtNLM"/>
    </source>
</evidence>
<protein>
    <recommendedName>
        <fullName evidence="12">Polygalacturonase</fullName>
    </recommendedName>
</protein>
<feature type="transmembrane region" description="Helical" evidence="9">
    <location>
        <begin position="65"/>
        <end position="83"/>
    </location>
</feature>
<keyword evidence="3" id="KW-0134">Cell wall</keyword>
<dbReference type="Pfam" id="PF00295">
    <property type="entry name" value="Glyco_hydro_28"/>
    <property type="match status" value="1"/>
</dbReference>
<evidence type="ECO:0000256" key="5">
    <source>
        <dbReference type="ARBA" id="ARBA00022801"/>
    </source>
</evidence>
<evidence type="ECO:0000256" key="8">
    <source>
        <dbReference type="RuleBase" id="RU361169"/>
    </source>
</evidence>
<keyword evidence="4" id="KW-0964">Secreted</keyword>
<keyword evidence="9" id="KW-0472">Membrane</keyword>
<keyword evidence="6 8" id="KW-0326">Glycosidase</keyword>
<keyword evidence="9" id="KW-1133">Transmembrane helix</keyword>
<dbReference type="InterPro" id="IPR000743">
    <property type="entry name" value="Glyco_hydro_28"/>
</dbReference>
<dbReference type="GO" id="GO:0071555">
    <property type="term" value="P:cell wall organization"/>
    <property type="evidence" value="ECO:0007669"/>
    <property type="project" value="UniProtKB-KW"/>
</dbReference>